<dbReference type="InterPro" id="IPR036397">
    <property type="entry name" value="RNaseH_sf"/>
</dbReference>
<dbReference type="PROSITE" id="PS50967">
    <property type="entry name" value="HRDC"/>
    <property type="match status" value="1"/>
</dbReference>
<proteinExistence type="predicted"/>
<dbReference type="InterPro" id="IPR044876">
    <property type="entry name" value="HRDC_dom_sf"/>
</dbReference>
<evidence type="ECO:0000313" key="3">
    <source>
        <dbReference type="EMBL" id="QYL19089.1"/>
    </source>
</evidence>
<dbReference type="SUPFAM" id="SSF47819">
    <property type="entry name" value="HRDC-like"/>
    <property type="match status" value="1"/>
</dbReference>
<sequence length="427" mass="46418">MSEHDDDAADAAPDAAADEAAEATPLLCPSGGVPPVSVSVDEIARAADQLAKGSGPFAVDAERASGFRYSNRAYLIQIRRTGAGTVLIDPVNHGSSPIDVLRPVAEVLAEDEWILHAADHDLPCLAEVGMRPPALYDTELAGRLAGFERVNLAAMVQRLLGLGLAKGHGAADWSKRPLPDAWLNYAALDVEVLVELREAIAGELAGQNKSDWAAEEFEYLRSAEPTVTRRDRWRRTSGIHKVRNRQALAAVRELWTVRDQIARRRDIAPGRILPDSAIIAAAVADPKTVEELTKLPIFGGHKQRRSAHVWLAALEAARTNPDPPDSAEPQNGPPPAVRWAKRKPEAAARLDAARARLSELSERVHVPTENLVSPELIRRLCWDWQETNDVRGAVETFLRDGGARTWQRALVVPVLTEALSSPAAEAD</sequence>
<name>A0ABX8VMQ9_9MYCO</name>
<dbReference type="InterPro" id="IPR010997">
    <property type="entry name" value="HRDC-like_sf"/>
</dbReference>
<dbReference type="InterPro" id="IPR002121">
    <property type="entry name" value="HRDC_dom"/>
</dbReference>
<dbReference type="PANTHER" id="PTHR47649">
    <property type="entry name" value="RIBONUCLEASE D"/>
    <property type="match status" value="1"/>
</dbReference>
<dbReference type="InterPro" id="IPR012337">
    <property type="entry name" value="RNaseH-like_sf"/>
</dbReference>
<keyword evidence="4" id="KW-1185">Reference proteome</keyword>
<dbReference type="PANTHER" id="PTHR47649:SF1">
    <property type="entry name" value="RIBONUCLEASE D"/>
    <property type="match status" value="1"/>
</dbReference>
<dbReference type="InterPro" id="IPR051086">
    <property type="entry name" value="RNase_D-like"/>
</dbReference>
<dbReference type="Pfam" id="PF00570">
    <property type="entry name" value="HRDC"/>
    <property type="match status" value="1"/>
</dbReference>
<evidence type="ECO:0000259" key="2">
    <source>
        <dbReference type="PROSITE" id="PS50967"/>
    </source>
</evidence>
<dbReference type="InterPro" id="IPR002562">
    <property type="entry name" value="3'-5'_exonuclease_dom"/>
</dbReference>
<dbReference type="RefSeq" id="WP_220046375.1">
    <property type="nucleotide sequence ID" value="NZ_BAAAVX010000005.1"/>
</dbReference>
<evidence type="ECO:0000256" key="1">
    <source>
        <dbReference type="SAM" id="MobiDB-lite"/>
    </source>
</evidence>
<dbReference type="InterPro" id="IPR041605">
    <property type="entry name" value="Exo_C"/>
</dbReference>
<evidence type="ECO:0000313" key="4">
    <source>
        <dbReference type="Proteomes" id="UP000825367"/>
    </source>
</evidence>
<organism evidence="3 4">
    <name type="scientific">Mycolicibacterium pallens</name>
    <dbReference type="NCBI Taxonomy" id="370524"/>
    <lineage>
        <taxon>Bacteria</taxon>
        <taxon>Bacillati</taxon>
        <taxon>Actinomycetota</taxon>
        <taxon>Actinomycetes</taxon>
        <taxon>Mycobacteriales</taxon>
        <taxon>Mycobacteriaceae</taxon>
        <taxon>Mycolicibacterium</taxon>
    </lineage>
</organism>
<dbReference type="Proteomes" id="UP000825367">
    <property type="component" value="Chromosome"/>
</dbReference>
<dbReference type="CDD" id="cd06142">
    <property type="entry name" value="RNaseD_exo"/>
    <property type="match status" value="1"/>
</dbReference>
<feature type="region of interest" description="Disordered" evidence="1">
    <location>
        <begin position="318"/>
        <end position="338"/>
    </location>
</feature>
<dbReference type="SMART" id="SM00474">
    <property type="entry name" value="35EXOc"/>
    <property type="match status" value="1"/>
</dbReference>
<feature type="region of interest" description="Disordered" evidence="1">
    <location>
        <begin position="1"/>
        <end position="28"/>
    </location>
</feature>
<dbReference type="Gene3D" id="1.10.150.80">
    <property type="entry name" value="HRDC domain"/>
    <property type="match status" value="2"/>
</dbReference>
<dbReference type="SMART" id="SM00341">
    <property type="entry name" value="HRDC"/>
    <property type="match status" value="1"/>
</dbReference>
<feature type="compositionally biased region" description="Pro residues" evidence="1">
    <location>
        <begin position="321"/>
        <end position="336"/>
    </location>
</feature>
<dbReference type="EMBL" id="CP080333">
    <property type="protein sequence ID" value="QYL19089.1"/>
    <property type="molecule type" value="Genomic_DNA"/>
</dbReference>
<gene>
    <name evidence="3" type="ORF">K0O64_11670</name>
</gene>
<protein>
    <submittedName>
        <fullName evidence="3">Ribonuclease D</fullName>
    </submittedName>
</protein>
<dbReference type="Gene3D" id="3.30.420.10">
    <property type="entry name" value="Ribonuclease H-like superfamily/Ribonuclease H"/>
    <property type="match status" value="1"/>
</dbReference>
<dbReference type="Pfam" id="PF01612">
    <property type="entry name" value="DNA_pol_A_exo1"/>
    <property type="match status" value="1"/>
</dbReference>
<dbReference type="SUPFAM" id="SSF53098">
    <property type="entry name" value="Ribonuclease H-like"/>
    <property type="match status" value="1"/>
</dbReference>
<dbReference type="Pfam" id="PF18305">
    <property type="entry name" value="DNA_pol_A_exoN"/>
    <property type="match status" value="1"/>
</dbReference>
<reference evidence="3 4" key="1">
    <citation type="submission" date="2021-07" db="EMBL/GenBank/DDBJ databases">
        <title>Whole genome sequencing of non-tuberculosis mycobacteria type-strains.</title>
        <authorList>
            <person name="Igarashi Y."/>
            <person name="Osugi A."/>
            <person name="Mitarai S."/>
        </authorList>
    </citation>
    <scope>NUCLEOTIDE SEQUENCE [LARGE SCALE GENOMIC DNA]</scope>
    <source>
        <strain evidence="3 4">JCM 16370</strain>
    </source>
</reference>
<accession>A0ABX8VMQ9</accession>
<feature type="domain" description="HRDC" evidence="2">
    <location>
        <begin position="244"/>
        <end position="324"/>
    </location>
</feature>